<feature type="region of interest" description="Disordered" evidence="10">
    <location>
        <begin position="328"/>
        <end position="347"/>
    </location>
</feature>
<evidence type="ECO:0000256" key="3">
    <source>
        <dbReference type="ARBA" id="ARBA00012438"/>
    </source>
</evidence>
<dbReference type="SUPFAM" id="SSF158472">
    <property type="entry name" value="HAMP domain-like"/>
    <property type="match status" value="1"/>
</dbReference>
<evidence type="ECO:0000313" key="14">
    <source>
        <dbReference type="EMBL" id="GIE01392.1"/>
    </source>
</evidence>
<dbReference type="Pfam" id="PF00672">
    <property type="entry name" value="HAMP"/>
    <property type="match status" value="1"/>
</dbReference>
<evidence type="ECO:0000259" key="13">
    <source>
        <dbReference type="PROSITE" id="PS50885"/>
    </source>
</evidence>
<dbReference type="PANTHER" id="PTHR43547">
    <property type="entry name" value="TWO-COMPONENT HISTIDINE KINASE"/>
    <property type="match status" value="1"/>
</dbReference>
<keyword evidence="7 14" id="KW-0418">Kinase</keyword>
<dbReference type="PANTHER" id="PTHR43547:SF2">
    <property type="entry name" value="HYBRID SIGNAL TRANSDUCTION HISTIDINE KINASE C"/>
    <property type="match status" value="1"/>
</dbReference>
<evidence type="ECO:0000256" key="1">
    <source>
        <dbReference type="ARBA" id="ARBA00000085"/>
    </source>
</evidence>
<dbReference type="PRINTS" id="PR00344">
    <property type="entry name" value="BCTRLSENSOR"/>
</dbReference>
<evidence type="ECO:0000256" key="10">
    <source>
        <dbReference type="SAM" id="MobiDB-lite"/>
    </source>
</evidence>
<organism evidence="14 15">
    <name type="scientific">Paractinoplanes durhamensis</name>
    <dbReference type="NCBI Taxonomy" id="113563"/>
    <lineage>
        <taxon>Bacteria</taxon>
        <taxon>Bacillati</taxon>
        <taxon>Actinomycetota</taxon>
        <taxon>Actinomycetes</taxon>
        <taxon>Micromonosporales</taxon>
        <taxon>Micromonosporaceae</taxon>
        <taxon>Paractinoplanes</taxon>
    </lineage>
</organism>
<keyword evidence="8 11" id="KW-1133">Transmembrane helix</keyword>
<dbReference type="SMART" id="SM00304">
    <property type="entry name" value="HAMP"/>
    <property type="match status" value="1"/>
</dbReference>
<gene>
    <name evidence="14" type="ORF">Adu01nite_27420</name>
</gene>
<dbReference type="InterPro" id="IPR036890">
    <property type="entry name" value="HATPase_C_sf"/>
</dbReference>
<dbReference type="SUPFAM" id="SSF55874">
    <property type="entry name" value="ATPase domain of HSP90 chaperone/DNA topoisomerase II/histidine kinase"/>
    <property type="match status" value="1"/>
</dbReference>
<evidence type="ECO:0000259" key="12">
    <source>
        <dbReference type="PROSITE" id="PS50109"/>
    </source>
</evidence>
<evidence type="ECO:0000256" key="9">
    <source>
        <dbReference type="ARBA" id="ARBA00023012"/>
    </source>
</evidence>
<dbReference type="CDD" id="cd00082">
    <property type="entry name" value="HisKA"/>
    <property type="match status" value="1"/>
</dbReference>
<dbReference type="Proteomes" id="UP000637628">
    <property type="component" value="Unassembled WGS sequence"/>
</dbReference>
<keyword evidence="15" id="KW-1185">Reference proteome</keyword>
<protein>
    <recommendedName>
        <fullName evidence="3">histidine kinase</fullName>
        <ecNumber evidence="3">2.7.13.3</ecNumber>
    </recommendedName>
</protein>
<dbReference type="InterPro" id="IPR004358">
    <property type="entry name" value="Sig_transdc_His_kin-like_C"/>
</dbReference>
<proteinExistence type="predicted"/>
<feature type="domain" description="HAMP" evidence="13">
    <location>
        <begin position="99"/>
        <end position="152"/>
    </location>
</feature>
<evidence type="ECO:0000313" key="15">
    <source>
        <dbReference type="Proteomes" id="UP000637628"/>
    </source>
</evidence>
<dbReference type="InterPro" id="IPR005467">
    <property type="entry name" value="His_kinase_dom"/>
</dbReference>
<evidence type="ECO:0000256" key="5">
    <source>
        <dbReference type="ARBA" id="ARBA00022679"/>
    </source>
</evidence>
<evidence type="ECO:0000256" key="4">
    <source>
        <dbReference type="ARBA" id="ARBA00022553"/>
    </source>
</evidence>
<dbReference type="EMBL" id="BOML01000021">
    <property type="protein sequence ID" value="GIE01392.1"/>
    <property type="molecule type" value="Genomic_DNA"/>
</dbReference>
<dbReference type="PROSITE" id="PS50109">
    <property type="entry name" value="HIS_KIN"/>
    <property type="match status" value="1"/>
</dbReference>
<dbReference type="SUPFAM" id="SSF47384">
    <property type="entry name" value="Homodimeric domain of signal transducing histidine kinase"/>
    <property type="match status" value="1"/>
</dbReference>
<dbReference type="Pfam" id="PF02518">
    <property type="entry name" value="HATPase_c"/>
    <property type="match status" value="1"/>
</dbReference>
<evidence type="ECO:0000256" key="8">
    <source>
        <dbReference type="ARBA" id="ARBA00022989"/>
    </source>
</evidence>
<dbReference type="GO" id="GO:0016301">
    <property type="term" value="F:kinase activity"/>
    <property type="evidence" value="ECO:0007669"/>
    <property type="project" value="UniProtKB-KW"/>
</dbReference>
<dbReference type="Gene3D" id="6.10.340.10">
    <property type="match status" value="1"/>
</dbReference>
<comment type="catalytic activity">
    <reaction evidence="1">
        <text>ATP + protein L-histidine = ADP + protein N-phospho-L-histidine.</text>
        <dbReference type="EC" id="2.7.13.3"/>
    </reaction>
</comment>
<dbReference type="InterPro" id="IPR003594">
    <property type="entry name" value="HATPase_dom"/>
</dbReference>
<keyword evidence="5" id="KW-0808">Transferase</keyword>
<keyword evidence="6 11" id="KW-0812">Transmembrane</keyword>
<comment type="caution">
    <text evidence="14">The sequence shown here is derived from an EMBL/GenBank/DDBJ whole genome shotgun (WGS) entry which is preliminary data.</text>
</comment>
<dbReference type="EC" id="2.7.13.3" evidence="3"/>
<evidence type="ECO:0000256" key="11">
    <source>
        <dbReference type="SAM" id="Phobius"/>
    </source>
</evidence>
<feature type="transmembrane region" description="Helical" evidence="11">
    <location>
        <begin position="20"/>
        <end position="43"/>
    </location>
</feature>
<accession>A0ABQ3YUY0</accession>
<dbReference type="PROSITE" id="PS50885">
    <property type="entry name" value="HAMP"/>
    <property type="match status" value="1"/>
</dbReference>
<dbReference type="Gene3D" id="3.30.565.10">
    <property type="entry name" value="Histidine kinase-like ATPase, C-terminal domain"/>
    <property type="match status" value="1"/>
</dbReference>
<comment type="subcellular location">
    <subcellularLocation>
        <location evidence="2">Cell membrane</location>
    </subcellularLocation>
</comment>
<dbReference type="Pfam" id="PF00512">
    <property type="entry name" value="HisKA"/>
    <property type="match status" value="1"/>
</dbReference>
<dbReference type="InterPro" id="IPR003661">
    <property type="entry name" value="HisK_dim/P_dom"/>
</dbReference>
<dbReference type="CDD" id="cd06225">
    <property type="entry name" value="HAMP"/>
    <property type="match status" value="1"/>
</dbReference>
<evidence type="ECO:0000256" key="6">
    <source>
        <dbReference type="ARBA" id="ARBA00022692"/>
    </source>
</evidence>
<dbReference type="SMART" id="SM00388">
    <property type="entry name" value="HisKA"/>
    <property type="match status" value="1"/>
</dbReference>
<dbReference type="Gene3D" id="1.10.287.130">
    <property type="match status" value="1"/>
</dbReference>
<dbReference type="SMART" id="SM00387">
    <property type="entry name" value="HATPase_c"/>
    <property type="match status" value="1"/>
</dbReference>
<keyword evidence="11" id="KW-0472">Membrane</keyword>
<dbReference type="RefSeq" id="WP_203726986.1">
    <property type="nucleotide sequence ID" value="NZ_BAAATX010000014.1"/>
</dbReference>
<dbReference type="InterPro" id="IPR003660">
    <property type="entry name" value="HAMP_dom"/>
</dbReference>
<evidence type="ECO:0000256" key="2">
    <source>
        <dbReference type="ARBA" id="ARBA00004236"/>
    </source>
</evidence>
<dbReference type="InterPro" id="IPR036097">
    <property type="entry name" value="HisK_dim/P_sf"/>
</dbReference>
<feature type="domain" description="Histidine kinase" evidence="12">
    <location>
        <begin position="160"/>
        <end position="386"/>
    </location>
</feature>
<evidence type="ECO:0000256" key="7">
    <source>
        <dbReference type="ARBA" id="ARBA00022777"/>
    </source>
</evidence>
<sequence>MTSRTSLRRRSARLGLGTRLFTAMTLVVCAGASTLLIVALLIAPPVFGAHLRRSQMPDLTPAVQNHVDQAFTEALLISLTAGLTIAVLAAGFVTWLVARRLAAPVAELAATTTRMADGNYDTDLTDPRLGPEFTALTAAVNQLGGKLARSEQTRRRLLADLGHELRTPIAALQATVEAIIDGVLPVDNETLNTLSEQASRLHRLVVDLESVSRAEERQLALHVQPVPLAALARRAAAALRSRYDAAGIGLLVRTPDPGPTVMVDQDRLVEALMNLLDNALHHTPPGGTVTVTVEQHPGTARVVVADTGAGFPPEQAALLFDRFYRTDPARSPTGAAPPGRTPGRHGSGIGLTITRAIVDAHHGTITAHSPGPGLGATFTIALPSTSLEA</sequence>
<keyword evidence="9" id="KW-0902">Two-component regulatory system</keyword>
<keyword evidence="4" id="KW-0597">Phosphoprotein</keyword>
<name>A0ABQ3YUY0_9ACTN</name>
<reference evidence="14 15" key="1">
    <citation type="submission" date="2021-01" db="EMBL/GenBank/DDBJ databases">
        <title>Whole genome shotgun sequence of Actinoplanes durhamensis NBRC 14914.</title>
        <authorList>
            <person name="Komaki H."/>
            <person name="Tamura T."/>
        </authorList>
    </citation>
    <scope>NUCLEOTIDE SEQUENCE [LARGE SCALE GENOMIC DNA]</scope>
    <source>
        <strain evidence="14 15">NBRC 14914</strain>
    </source>
</reference>
<feature type="transmembrane region" description="Helical" evidence="11">
    <location>
        <begin position="74"/>
        <end position="98"/>
    </location>
</feature>